<comment type="caution">
    <text evidence="1">The sequence shown here is derived from an EMBL/GenBank/DDBJ whole genome shotgun (WGS) entry which is preliminary data.</text>
</comment>
<proteinExistence type="predicted"/>
<keyword evidence="2" id="KW-1185">Reference proteome</keyword>
<dbReference type="EMBL" id="QVQW01000053">
    <property type="protein sequence ID" value="RKU42648.1"/>
    <property type="molecule type" value="Genomic_DNA"/>
</dbReference>
<evidence type="ECO:0000313" key="2">
    <source>
        <dbReference type="Proteomes" id="UP000275385"/>
    </source>
</evidence>
<reference evidence="1 2" key="1">
    <citation type="submission" date="2018-08" db="EMBL/GenBank/DDBJ databases">
        <title>Draft genome of the lignicolous fungus Coniochaeta pulveracea.</title>
        <authorList>
            <person name="Borstlap C.J."/>
            <person name="De Witt R.N."/>
            <person name="Botha A."/>
            <person name="Volschenk H."/>
        </authorList>
    </citation>
    <scope>NUCLEOTIDE SEQUENCE [LARGE SCALE GENOMIC DNA]</scope>
    <source>
        <strain evidence="1 2">CAB683</strain>
    </source>
</reference>
<protein>
    <submittedName>
        <fullName evidence="1">Uncharacterized protein</fullName>
    </submittedName>
</protein>
<sequence length="80" mass="9283">MDGSDGTNYKQARRILDNVLGEPSSFTAHDNITKIARLFDCPEEFSEENAKEISLPYRRWQQVAQSLREKVPQHINPFTF</sequence>
<evidence type="ECO:0000313" key="1">
    <source>
        <dbReference type="EMBL" id="RKU42648.1"/>
    </source>
</evidence>
<dbReference type="AlphaFoldDB" id="A0A420Y451"/>
<accession>A0A420Y451</accession>
<organism evidence="1 2">
    <name type="scientific">Coniochaeta pulveracea</name>
    <dbReference type="NCBI Taxonomy" id="177199"/>
    <lineage>
        <taxon>Eukaryota</taxon>
        <taxon>Fungi</taxon>
        <taxon>Dikarya</taxon>
        <taxon>Ascomycota</taxon>
        <taxon>Pezizomycotina</taxon>
        <taxon>Sordariomycetes</taxon>
        <taxon>Sordariomycetidae</taxon>
        <taxon>Coniochaetales</taxon>
        <taxon>Coniochaetaceae</taxon>
        <taxon>Coniochaeta</taxon>
    </lineage>
</organism>
<dbReference type="Proteomes" id="UP000275385">
    <property type="component" value="Unassembled WGS sequence"/>
</dbReference>
<gene>
    <name evidence="1" type="ORF">DL546_001656</name>
</gene>
<name>A0A420Y451_9PEZI</name>